<feature type="domain" description="Glucosamine/galactosamine-6-phosphate isomerase" evidence="2">
    <location>
        <begin position="59"/>
        <end position="268"/>
    </location>
</feature>
<protein>
    <recommendedName>
        <fullName evidence="2">Glucosamine/galactosamine-6-phosphate isomerase domain-containing protein</fullName>
    </recommendedName>
</protein>
<dbReference type="InterPro" id="IPR006148">
    <property type="entry name" value="Glc/Gal-6P_isomerase"/>
</dbReference>
<dbReference type="AlphaFoldDB" id="A0ABD3QKS1"/>
<dbReference type="InterPro" id="IPR039104">
    <property type="entry name" value="6PGL"/>
</dbReference>
<name>A0ABD3QKS1_9STRA</name>
<keyword evidence="4" id="KW-1185">Reference proteome</keyword>
<dbReference type="Pfam" id="PF01182">
    <property type="entry name" value="Glucosamine_iso"/>
    <property type="match status" value="1"/>
</dbReference>
<accession>A0ABD3QKS1</accession>
<evidence type="ECO:0000259" key="2">
    <source>
        <dbReference type="Pfam" id="PF01182"/>
    </source>
</evidence>
<proteinExistence type="predicted"/>
<dbReference type="InterPro" id="IPR037171">
    <property type="entry name" value="NagB/RpiA_transferase-like"/>
</dbReference>
<evidence type="ECO:0000256" key="1">
    <source>
        <dbReference type="SAM" id="SignalP"/>
    </source>
</evidence>
<evidence type="ECO:0000313" key="3">
    <source>
        <dbReference type="EMBL" id="KAL3800519.1"/>
    </source>
</evidence>
<dbReference type="SUPFAM" id="SSF100950">
    <property type="entry name" value="NagB/RpiA/CoA transferase-like"/>
    <property type="match status" value="1"/>
</dbReference>
<dbReference type="Gene3D" id="3.40.50.1360">
    <property type="match status" value="1"/>
</dbReference>
<feature type="chain" id="PRO_5044820815" description="Glucosamine/galactosamine-6-phosphate isomerase domain-containing protein" evidence="1">
    <location>
        <begin position="22"/>
        <end position="329"/>
    </location>
</feature>
<organism evidence="3 4">
    <name type="scientific">Stephanodiscus triporus</name>
    <dbReference type="NCBI Taxonomy" id="2934178"/>
    <lineage>
        <taxon>Eukaryota</taxon>
        <taxon>Sar</taxon>
        <taxon>Stramenopiles</taxon>
        <taxon>Ochrophyta</taxon>
        <taxon>Bacillariophyta</taxon>
        <taxon>Coscinodiscophyceae</taxon>
        <taxon>Thalassiosirophycidae</taxon>
        <taxon>Stephanodiscales</taxon>
        <taxon>Stephanodiscaceae</taxon>
        <taxon>Stephanodiscus</taxon>
    </lineage>
</organism>
<feature type="signal peptide" evidence="1">
    <location>
        <begin position="1"/>
        <end position="21"/>
    </location>
</feature>
<dbReference type="EMBL" id="JALLAZ020000214">
    <property type="protein sequence ID" value="KAL3800519.1"/>
    <property type="molecule type" value="Genomic_DNA"/>
</dbReference>
<reference evidence="3 4" key="1">
    <citation type="submission" date="2024-10" db="EMBL/GenBank/DDBJ databases">
        <title>Updated reference genomes for cyclostephanoid diatoms.</title>
        <authorList>
            <person name="Roberts W.R."/>
            <person name="Alverson A.J."/>
        </authorList>
    </citation>
    <scope>NUCLEOTIDE SEQUENCE [LARGE SCALE GENOMIC DNA]</scope>
    <source>
        <strain evidence="3 4">AJA276-08</strain>
    </source>
</reference>
<gene>
    <name evidence="3" type="ORF">ACHAW5_009029</name>
</gene>
<sequence>MHSAPPTTPLVFLLVVSSIVASSSFLLHHHVLPPYASSSSHSSSLLLAAPATNVHVLPDESDVIGAIHRIVENAANDAISSRGHFALAIPGGSILKVLSSLEPGGDWPTRTTLAFVNHKCVPIGDVSRAIEAQARSKFVNRWRVGNVVSLAGTEDGESEASGYEAKLRGLSEDVLPRDVDDGFPIFDLALIGVGDDGHVGSLYPNRDEINVLDGPWVVAAHQKSPPSISLTLPVMRKARLTVIVASGKSDKYPNGKAGAMRLAISDEDVTPDIFPAMALREYAMWILDDANGSELGTTKTTLGTSTVEDAVAGAMAMGSKAKIPSSGSA</sequence>
<evidence type="ECO:0000313" key="4">
    <source>
        <dbReference type="Proteomes" id="UP001530315"/>
    </source>
</evidence>
<keyword evidence="1" id="KW-0732">Signal</keyword>
<dbReference type="Proteomes" id="UP001530315">
    <property type="component" value="Unassembled WGS sequence"/>
</dbReference>
<comment type="caution">
    <text evidence="3">The sequence shown here is derived from an EMBL/GenBank/DDBJ whole genome shotgun (WGS) entry which is preliminary data.</text>
</comment>
<dbReference type="PANTHER" id="PTHR11054">
    <property type="entry name" value="6-PHOSPHOGLUCONOLACTONASE"/>
    <property type="match status" value="1"/>
</dbReference>
<dbReference type="PANTHER" id="PTHR11054:SF0">
    <property type="entry name" value="6-PHOSPHOGLUCONOLACTONASE"/>
    <property type="match status" value="1"/>
</dbReference>